<protein>
    <submittedName>
        <fullName evidence="1">Uncharacterized protein</fullName>
    </submittedName>
</protein>
<reference evidence="1" key="1">
    <citation type="journal article" date="2015" name="Nature">
        <title>Complex archaea that bridge the gap between prokaryotes and eukaryotes.</title>
        <authorList>
            <person name="Spang A."/>
            <person name="Saw J.H."/>
            <person name="Jorgensen S.L."/>
            <person name="Zaremba-Niedzwiedzka K."/>
            <person name="Martijn J."/>
            <person name="Lind A.E."/>
            <person name="van Eijk R."/>
            <person name="Schleper C."/>
            <person name="Guy L."/>
            <person name="Ettema T.J."/>
        </authorList>
    </citation>
    <scope>NUCLEOTIDE SEQUENCE</scope>
</reference>
<accession>A0A0F8YEW5</accession>
<sequence>MNLIITAIILLLLLTGCLDNDSCIKTCRSDNSKQICNEARTIAEGMGCLYGREMNEVCYD</sequence>
<proteinExistence type="predicted"/>
<evidence type="ECO:0000313" key="1">
    <source>
        <dbReference type="EMBL" id="KKK52694.1"/>
    </source>
</evidence>
<dbReference type="EMBL" id="LAZR01066892">
    <property type="protein sequence ID" value="KKK52694.1"/>
    <property type="molecule type" value="Genomic_DNA"/>
</dbReference>
<name>A0A0F8YEW5_9ZZZZ</name>
<gene>
    <name evidence="1" type="ORF">LCGC14_3102360</name>
</gene>
<feature type="non-terminal residue" evidence="1">
    <location>
        <position position="60"/>
    </location>
</feature>
<organism evidence="1">
    <name type="scientific">marine sediment metagenome</name>
    <dbReference type="NCBI Taxonomy" id="412755"/>
    <lineage>
        <taxon>unclassified sequences</taxon>
        <taxon>metagenomes</taxon>
        <taxon>ecological metagenomes</taxon>
    </lineage>
</organism>
<comment type="caution">
    <text evidence="1">The sequence shown here is derived from an EMBL/GenBank/DDBJ whole genome shotgun (WGS) entry which is preliminary data.</text>
</comment>
<dbReference type="AlphaFoldDB" id="A0A0F8YEW5"/>